<keyword evidence="1" id="KW-0732">Signal</keyword>
<evidence type="ECO:0000256" key="1">
    <source>
        <dbReference type="SAM" id="SignalP"/>
    </source>
</evidence>
<name>A0A9P3LDG1_9APHY</name>
<comment type="caution">
    <text evidence="2">The sequence shown here is derived from an EMBL/GenBank/DDBJ whole genome shotgun (WGS) entry which is preliminary data.</text>
</comment>
<proteinExistence type="predicted"/>
<dbReference type="Proteomes" id="UP000703269">
    <property type="component" value="Unassembled WGS sequence"/>
</dbReference>
<feature type="signal peptide" evidence="1">
    <location>
        <begin position="1"/>
        <end position="17"/>
    </location>
</feature>
<dbReference type="AlphaFoldDB" id="A0A9P3LDG1"/>
<gene>
    <name evidence="2" type="ORF">PsYK624_066900</name>
</gene>
<evidence type="ECO:0000313" key="3">
    <source>
        <dbReference type="Proteomes" id="UP000703269"/>
    </source>
</evidence>
<feature type="chain" id="PRO_5040370510" evidence="1">
    <location>
        <begin position="18"/>
        <end position="144"/>
    </location>
</feature>
<protein>
    <submittedName>
        <fullName evidence="2">Uncharacterized protein</fullName>
    </submittedName>
</protein>
<keyword evidence="3" id="KW-1185">Reference proteome</keyword>
<accession>A0A9P3LDG1</accession>
<dbReference type="EMBL" id="BPQB01000017">
    <property type="protein sequence ID" value="GJE90549.1"/>
    <property type="molecule type" value="Genomic_DNA"/>
</dbReference>
<organism evidence="2 3">
    <name type="scientific">Phanerochaete sordida</name>
    <dbReference type="NCBI Taxonomy" id="48140"/>
    <lineage>
        <taxon>Eukaryota</taxon>
        <taxon>Fungi</taxon>
        <taxon>Dikarya</taxon>
        <taxon>Basidiomycota</taxon>
        <taxon>Agaricomycotina</taxon>
        <taxon>Agaricomycetes</taxon>
        <taxon>Polyporales</taxon>
        <taxon>Phanerochaetaceae</taxon>
        <taxon>Phanerochaete</taxon>
    </lineage>
</organism>
<sequence>MCSACPLAAPFAFLALSDRLLYGHLGGTVAECAAKIVIDGMCARRIRVSISILGVVFAGRIHRLLPACDVFNAGFRRARRKVSSMEDALEESEPGSTASAVGHEGDGIIRDVIGCNEESKRFDDVVRKFCPLVGIWCLCRRDIV</sequence>
<evidence type="ECO:0000313" key="2">
    <source>
        <dbReference type="EMBL" id="GJE90549.1"/>
    </source>
</evidence>
<reference evidence="2 3" key="1">
    <citation type="submission" date="2021-08" db="EMBL/GenBank/DDBJ databases">
        <title>Draft Genome Sequence of Phanerochaete sordida strain YK-624.</title>
        <authorList>
            <person name="Mori T."/>
            <person name="Dohra H."/>
            <person name="Suzuki T."/>
            <person name="Kawagishi H."/>
            <person name="Hirai H."/>
        </authorList>
    </citation>
    <scope>NUCLEOTIDE SEQUENCE [LARGE SCALE GENOMIC DNA]</scope>
    <source>
        <strain evidence="2 3">YK-624</strain>
    </source>
</reference>